<protein>
    <submittedName>
        <fullName evidence="2">Uncharacterized protein</fullName>
    </submittedName>
</protein>
<keyword evidence="3" id="KW-1185">Reference proteome</keyword>
<name>A0A5J5EN65_9PEZI</name>
<organism evidence="2 3">
    <name type="scientific">Sphaerosporella brunnea</name>
    <dbReference type="NCBI Taxonomy" id="1250544"/>
    <lineage>
        <taxon>Eukaryota</taxon>
        <taxon>Fungi</taxon>
        <taxon>Dikarya</taxon>
        <taxon>Ascomycota</taxon>
        <taxon>Pezizomycotina</taxon>
        <taxon>Pezizomycetes</taxon>
        <taxon>Pezizales</taxon>
        <taxon>Pyronemataceae</taxon>
        <taxon>Sphaerosporella</taxon>
    </lineage>
</organism>
<reference evidence="2 3" key="1">
    <citation type="submission" date="2019-09" db="EMBL/GenBank/DDBJ databases">
        <title>Draft genome of the ectomycorrhizal ascomycete Sphaerosporella brunnea.</title>
        <authorList>
            <consortium name="DOE Joint Genome Institute"/>
            <person name="Benucci G.M."/>
            <person name="Marozzi G."/>
            <person name="Antonielli L."/>
            <person name="Sanchez S."/>
            <person name="Marco P."/>
            <person name="Wang X."/>
            <person name="Falini L.B."/>
            <person name="Barry K."/>
            <person name="Haridas S."/>
            <person name="Lipzen A."/>
            <person name="Labutti K."/>
            <person name="Grigoriev I.V."/>
            <person name="Murat C."/>
            <person name="Martin F."/>
            <person name="Albertini E."/>
            <person name="Donnini D."/>
            <person name="Bonito G."/>
        </authorList>
    </citation>
    <scope>NUCLEOTIDE SEQUENCE [LARGE SCALE GENOMIC DNA]</scope>
    <source>
        <strain evidence="2 3">Sb_GMNB300</strain>
    </source>
</reference>
<evidence type="ECO:0000313" key="2">
    <source>
        <dbReference type="EMBL" id="KAA8898354.1"/>
    </source>
</evidence>
<gene>
    <name evidence="2" type="ORF">FN846DRAFT_921336</name>
</gene>
<accession>A0A5J5EN65</accession>
<keyword evidence="1" id="KW-0732">Signal</keyword>
<comment type="caution">
    <text evidence="2">The sequence shown here is derived from an EMBL/GenBank/DDBJ whole genome shotgun (WGS) entry which is preliminary data.</text>
</comment>
<dbReference type="Proteomes" id="UP000326924">
    <property type="component" value="Unassembled WGS sequence"/>
</dbReference>
<proteinExistence type="predicted"/>
<dbReference type="AlphaFoldDB" id="A0A5J5EN65"/>
<sequence length="116" mass="11896">MNLLYLLPLLWIAQASAQTSEVSAAHHNPTHNFTLSTRSPTVAPTTMDSAVSSTVLPTSEITLTKAPKTYTVMETVTPKISATGTGGSELQSGSGSAARAGGMGLVFVAVVMAVGF</sequence>
<feature type="chain" id="PRO_5023821716" evidence="1">
    <location>
        <begin position="18"/>
        <end position="116"/>
    </location>
</feature>
<evidence type="ECO:0000256" key="1">
    <source>
        <dbReference type="SAM" id="SignalP"/>
    </source>
</evidence>
<dbReference type="InParanoid" id="A0A5J5EN65"/>
<dbReference type="EMBL" id="VXIS01000186">
    <property type="protein sequence ID" value="KAA8898354.1"/>
    <property type="molecule type" value="Genomic_DNA"/>
</dbReference>
<feature type="signal peptide" evidence="1">
    <location>
        <begin position="1"/>
        <end position="17"/>
    </location>
</feature>
<evidence type="ECO:0000313" key="3">
    <source>
        <dbReference type="Proteomes" id="UP000326924"/>
    </source>
</evidence>